<proteinExistence type="predicted"/>
<dbReference type="EMBL" id="JBBPBK010000007">
    <property type="protein sequence ID" value="KAK9282392.1"/>
    <property type="molecule type" value="Genomic_DNA"/>
</dbReference>
<evidence type="ECO:0000256" key="1">
    <source>
        <dbReference type="ARBA" id="ARBA00004167"/>
    </source>
</evidence>
<accession>A0AAP0RU41</accession>
<dbReference type="InterPro" id="IPR024788">
    <property type="entry name" value="Malectin-like_Carb-bd_dom"/>
</dbReference>
<keyword evidence="4" id="KW-1185">Reference proteome</keyword>
<dbReference type="Pfam" id="PF12819">
    <property type="entry name" value="Malectin_like"/>
    <property type="match status" value="1"/>
</dbReference>
<gene>
    <name evidence="3" type="ORF">L1049_005309</name>
</gene>
<feature type="domain" description="Malectin-like" evidence="2">
    <location>
        <begin position="67"/>
        <end position="394"/>
    </location>
</feature>
<reference evidence="3 4" key="1">
    <citation type="journal article" date="2024" name="Plant J.">
        <title>Genome sequences and population genomics reveal climatic adaptation and genomic divergence between two closely related sweetgum species.</title>
        <authorList>
            <person name="Xu W.Q."/>
            <person name="Ren C.Q."/>
            <person name="Zhang X.Y."/>
            <person name="Comes H.P."/>
            <person name="Liu X.H."/>
            <person name="Li Y.G."/>
            <person name="Kettle C.J."/>
            <person name="Jalonen R."/>
            <person name="Gaisberger H."/>
            <person name="Ma Y.Z."/>
            <person name="Qiu Y.X."/>
        </authorList>
    </citation>
    <scope>NUCLEOTIDE SEQUENCE [LARGE SCALE GENOMIC DNA]</scope>
    <source>
        <strain evidence="3">Hangzhou</strain>
    </source>
</reference>
<dbReference type="GO" id="GO:0016020">
    <property type="term" value="C:membrane"/>
    <property type="evidence" value="ECO:0007669"/>
    <property type="project" value="UniProtKB-SubCell"/>
</dbReference>
<name>A0AAP0RU41_LIQFO</name>
<comment type="subcellular location">
    <subcellularLocation>
        <location evidence="1">Membrane</location>
        <topology evidence="1">Single-pass membrane protein</topology>
    </subcellularLocation>
</comment>
<organism evidence="3 4">
    <name type="scientific">Liquidambar formosana</name>
    <name type="common">Formosan gum</name>
    <dbReference type="NCBI Taxonomy" id="63359"/>
    <lineage>
        <taxon>Eukaryota</taxon>
        <taxon>Viridiplantae</taxon>
        <taxon>Streptophyta</taxon>
        <taxon>Embryophyta</taxon>
        <taxon>Tracheophyta</taxon>
        <taxon>Spermatophyta</taxon>
        <taxon>Magnoliopsida</taxon>
        <taxon>eudicotyledons</taxon>
        <taxon>Gunneridae</taxon>
        <taxon>Pentapetalae</taxon>
        <taxon>Saxifragales</taxon>
        <taxon>Altingiaceae</taxon>
        <taxon>Liquidambar</taxon>
    </lineage>
</organism>
<evidence type="ECO:0000313" key="4">
    <source>
        <dbReference type="Proteomes" id="UP001415857"/>
    </source>
</evidence>
<sequence>MNLFKVKNILPAGMINMGNGHTLVLAVTLWLTFIPAILAFRQYPDYHKQARRKLSTDIPELEGAISIDCGATEGYDDSDTAIFYKPDAGFIDTGNNMRISSEFTSQYLPQWQTNLRSFPQGARNCYTLKPEQGKNQNYMIRAYFVYGNYDGKNKPPVFDLYLGVNRWDTIELEDPSDPPFREIMHISLTDNIDVCLVNTGSGIPFISALELRLLNNSLYNFESGALQYVLRQNVNGENSIRYPDDIYDRIWEPLQLPDLENFEPWNPISTQSTIDTNDDFYYVPEQVLRTAAQTSNSSIPLSFYWGGFDDTFKYYIYFHFADFRDLGDGQVREFYVSLNDNTYTLAKPIKLEYLSPLTPSVLNMSVKDTKLSFSLRATNESTVPPILNAFEIFRLRMLLVKRTDAEDGTFGWKNIELKFWGKRRSNA</sequence>
<dbReference type="PANTHER" id="PTHR45631:SF212">
    <property type="entry name" value="PROTEIN KINASE DOMAIN-CONTAINING PROTEIN"/>
    <property type="match status" value="1"/>
</dbReference>
<protein>
    <recommendedName>
        <fullName evidence="2">Malectin-like domain-containing protein</fullName>
    </recommendedName>
</protein>
<dbReference type="AlphaFoldDB" id="A0AAP0RU41"/>
<dbReference type="Proteomes" id="UP001415857">
    <property type="component" value="Unassembled WGS sequence"/>
</dbReference>
<dbReference type="Gene3D" id="2.60.120.430">
    <property type="entry name" value="Galactose-binding lectin"/>
    <property type="match status" value="1"/>
</dbReference>
<dbReference type="PANTHER" id="PTHR45631">
    <property type="entry name" value="OS07G0107800 PROTEIN-RELATED"/>
    <property type="match status" value="1"/>
</dbReference>
<evidence type="ECO:0000313" key="3">
    <source>
        <dbReference type="EMBL" id="KAK9282392.1"/>
    </source>
</evidence>
<comment type="caution">
    <text evidence="3">The sequence shown here is derived from an EMBL/GenBank/DDBJ whole genome shotgun (WGS) entry which is preliminary data.</text>
</comment>
<evidence type="ECO:0000259" key="2">
    <source>
        <dbReference type="Pfam" id="PF12819"/>
    </source>
</evidence>